<comment type="catalytic activity">
    <reaction evidence="12 13">
        <text>L-threonine + hydrogencarbonate + ATP = L-threonylcarbamoyladenylate + diphosphate + H2O</text>
        <dbReference type="Rhea" id="RHEA:36407"/>
        <dbReference type="ChEBI" id="CHEBI:15377"/>
        <dbReference type="ChEBI" id="CHEBI:17544"/>
        <dbReference type="ChEBI" id="CHEBI:30616"/>
        <dbReference type="ChEBI" id="CHEBI:33019"/>
        <dbReference type="ChEBI" id="CHEBI:57926"/>
        <dbReference type="ChEBI" id="CHEBI:73682"/>
        <dbReference type="EC" id="2.7.7.87"/>
    </reaction>
</comment>
<comment type="caution">
    <text evidence="16">The sequence shown here is derived from an EMBL/GenBank/DDBJ whole genome shotgun (WGS) entry which is preliminary data.</text>
</comment>
<feature type="binding site" evidence="14">
    <location>
        <position position="106"/>
    </location>
    <ligand>
        <name>L-threonine</name>
        <dbReference type="ChEBI" id="CHEBI:57926"/>
    </ligand>
</feature>
<dbReference type="GO" id="GO:0000049">
    <property type="term" value="F:tRNA binding"/>
    <property type="evidence" value="ECO:0007669"/>
    <property type="project" value="TreeGrafter"/>
</dbReference>
<dbReference type="Pfam" id="PF03481">
    <property type="entry name" value="Sua5_C"/>
    <property type="match status" value="1"/>
</dbReference>
<dbReference type="PIRSF" id="PIRSF004930">
    <property type="entry name" value="Tln_factor_SUA5"/>
    <property type="match status" value="1"/>
</dbReference>
<evidence type="ECO:0000256" key="6">
    <source>
        <dbReference type="ARBA" id="ARBA00022679"/>
    </source>
</evidence>
<dbReference type="InterPro" id="IPR005145">
    <property type="entry name" value="Sua5_C"/>
</dbReference>
<protein>
    <recommendedName>
        <fullName evidence="4 13">Threonylcarbamoyl-AMP synthase</fullName>
        <shortName evidence="13">TC-AMP synthase</shortName>
        <ecNumber evidence="3 13">2.7.7.87</ecNumber>
    </recommendedName>
    <alternativeName>
        <fullName evidence="11 13">L-threonylcarbamoyladenylate synthase</fullName>
    </alternativeName>
</protein>
<feature type="binding site" evidence="14">
    <location>
        <position position="220"/>
    </location>
    <ligand>
        <name>ATP</name>
        <dbReference type="ChEBI" id="CHEBI:30616"/>
    </ligand>
</feature>
<organism evidence="16 17">
    <name type="scientific">Luoshenia tenuis</name>
    <dbReference type="NCBI Taxonomy" id="2763654"/>
    <lineage>
        <taxon>Bacteria</taxon>
        <taxon>Bacillati</taxon>
        <taxon>Bacillota</taxon>
        <taxon>Clostridia</taxon>
        <taxon>Christensenellales</taxon>
        <taxon>Christensenellaceae</taxon>
        <taxon>Luoshenia</taxon>
    </lineage>
</organism>
<feature type="binding site" evidence="14">
    <location>
        <position position="47"/>
    </location>
    <ligand>
        <name>ATP</name>
        <dbReference type="ChEBI" id="CHEBI:30616"/>
    </ligand>
</feature>
<keyword evidence="17" id="KW-1185">Reference proteome</keyword>
<sequence length="331" mass="35089">MLAAAELIRRGELVAFPTETVYGLGANALCGQAVQKIFAAKGRPGDNPLIAHVCDMRGVEPLVARIPPLARRAMEAFWPGPLTIVFPKSGAVPDAVTAGLDTVAVRFPSHPVAQALIERAGCPIAAPSANRSGRPSPTNAQDVYADMQGRVPLILDGGACGVGVESTVLDVSDGPLILRPGGVTQGMLEQALGMPVRVHQAALKPLEGEARSPGMKYKHYAPKAQVVLVEGAPEAMARRAAQLYDEALAKGNRPCILGTEELKDIYGERAFYPLGKRAQPESIAHNLFAALREMDRRGYDAVFCETVEAQGVGLAIMNRLVRAAGYKIVKG</sequence>
<feature type="binding site" evidence="14">
    <location>
        <position position="136"/>
    </location>
    <ligand>
        <name>ATP</name>
        <dbReference type="ChEBI" id="CHEBI:30616"/>
    </ligand>
</feature>
<accession>A0A926CZE5</accession>
<proteinExistence type="inferred from homology"/>
<evidence type="ECO:0000256" key="9">
    <source>
        <dbReference type="ARBA" id="ARBA00022741"/>
    </source>
</evidence>
<dbReference type="GO" id="GO:0008033">
    <property type="term" value="P:tRNA processing"/>
    <property type="evidence" value="ECO:0007669"/>
    <property type="project" value="UniProtKB-KW"/>
</dbReference>
<feature type="binding site" evidence="14">
    <location>
        <position position="179"/>
    </location>
    <ligand>
        <name>ATP</name>
        <dbReference type="ChEBI" id="CHEBI:30616"/>
    </ligand>
</feature>
<evidence type="ECO:0000256" key="12">
    <source>
        <dbReference type="ARBA" id="ARBA00048366"/>
    </source>
</evidence>
<keyword evidence="8 13" id="KW-0548">Nucleotidyltransferase</keyword>
<dbReference type="InterPro" id="IPR006070">
    <property type="entry name" value="Sua5-like_dom"/>
</dbReference>
<dbReference type="AlphaFoldDB" id="A0A926CZE5"/>
<dbReference type="PROSITE" id="PS51163">
    <property type="entry name" value="YRDC"/>
    <property type="match status" value="1"/>
</dbReference>
<dbReference type="Gene3D" id="3.90.870.10">
    <property type="entry name" value="DHBP synthase"/>
    <property type="match status" value="1"/>
</dbReference>
<keyword evidence="9 13" id="KW-0547">Nucleotide-binding</keyword>
<comment type="subcellular location">
    <subcellularLocation>
        <location evidence="1 13">Cytoplasm</location>
    </subcellularLocation>
</comment>
<evidence type="ECO:0000313" key="17">
    <source>
        <dbReference type="Proteomes" id="UP000654279"/>
    </source>
</evidence>
<evidence type="ECO:0000256" key="4">
    <source>
        <dbReference type="ARBA" id="ARBA00015492"/>
    </source>
</evidence>
<evidence type="ECO:0000256" key="11">
    <source>
        <dbReference type="ARBA" id="ARBA00029774"/>
    </source>
</evidence>
<comment type="function">
    <text evidence="13">Required for the formation of a threonylcarbamoyl group on adenosine at position 37 (t(6)A37) in tRNAs that read codons beginning with adenine.</text>
</comment>
<keyword evidence="10 13" id="KW-0067">ATP-binding</keyword>
<keyword evidence="7 13" id="KW-0819">tRNA processing</keyword>
<dbReference type="EMBL" id="JACRSO010000001">
    <property type="protein sequence ID" value="MBC8528729.1"/>
    <property type="molecule type" value="Genomic_DNA"/>
</dbReference>
<dbReference type="PANTHER" id="PTHR17490:SF16">
    <property type="entry name" value="THREONYLCARBAMOYL-AMP SYNTHASE"/>
    <property type="match status" value="1"/>
</dbReference>
<feature type="domain" description="YrdC-like" evidence="15">
    <location>
        <begin position="1"/>
        <end position="183"/>
    </location>
</feature>
<comment type="similarity">
    <text evidence="2 13">Belongs to the SUA5 family.</text>
</comment>
<reference evidence="16" key="1">
    <citation type="submission" date="2020-08" db="EMBL/GenBank/DDBJ databases">
        <title>Genome public.</title>
        <authorList>
            <person name="Liu C."/>
            <person name="Sun Q."/>
        </authorList>
    </citation>
    <scope>NUCLEOTIDE SEQUENCE</scope>
    <source>
        <strain evidence="16">NSJ-44</strain>
    </source>
</reference>
<name>A0A926CZE5_9FIRM</name>
<dbReference type="PANTHER" id="PTHR17490">
    <property type="entry name" value="SUA5"/>
    <property type="match status" value="1"/>
</dbReference>
<dbReference type="SUPFAM" id="SSF55821">
    <property type="entry name" value="YrdC/RibB"/>
    <property type="match status" value="1"/>
</dbReference>
<feature type="binding site" evidence="14">
    <location>
        <position position="126"/>
    </location>
    <ligand>
        <name>L-threonine</name>
        <dbReference type="ChEBI" id="CHEBI:57926"/>
    </ligand>
</feature>
<evidence type="ECO:0000256" key="3">
    <source>
        <dbReference type="ARBA" id="ARBA00012584"/>
    </source>
</evidence>
<evidence type="ECO:0000256" key="14">
    <source>
        <dbReference type="PIRSR" id="PIRSR004930-1"/>
    </source>
</evidence>
<evidence type="ECO:0000256" key="8">
    <source>
        <dbReference type="ARBA" id="ARBA00022695"/>
    </source>
</evidence>
<gene>
    <name evidence="16" type="ORF">H8699_04655</name>
</gene>
<evidence type="ECO:0000256" key="13">
    <source>
        <dbReference type="PIRNR" id="PIRNR004930"/>
    </source>
</evidence>
<dbReference type="InterPro" id="IPR017945">
    <property type="entry name" value="DHBP_synth_RibB-like_a/b_dom"/>
</dbReference>
<dbReference type="FunFam" id="3.90.870.10:FF:000009">
    <property type="entry name" value="Threonylcarbamoyl-AMP synthase, putative"/>
    <property type="match status" value="1"/>
</dbReference>
<dbReference type="GO" id="GO:0005737">
    <property type="term" value="C:cytoplasm"/>
    <property type="evidence" value="ECO:0007669"/>
    <property type="project" value="UniProtKB-SubCell"/>
</dbReference>
<dbReference type="NCBIfam" id="TIGR00057">
    <property type="entry name" value="L-threonylcarbamoyladenylate synthase"/>
    <property type="match status" value="1"/>
</dbReference>
<evidence type="ECO:0000256" key="10">
    <source>
        <dbReference type="ARBA" id="ARBA00022840"/>
    </source>
</evidence>
<evidence type="ECO:0000256" key="5">
    <source>
        <dbReference type="ARBA" id="ARBA00022490"/>
    </source>
</evidence>
<evidence type="ECO:0000256" key="2">
    <source>
        <dbReference type="ARBA" id="ARBA00007663"/>
    </source>
</evidence>
<evidence type="ECO:0000313" key="16">
    <source>
        <dbReference type="EMBL" id="MBC8528729.1"/>
    </source>
</evidence>
<dbReference type="GO" id="GO:0005524">
    <property type="term" value="F:ATP binding"/>
    <property type="evidence" value="ECO:0007669"/>
    <property type="project" value="UniProtKB-UniRule"/>
</dbReference>
<feature type="binding site" evidence="14">
    <location>
        <position position="52"/>
    </location>
    <ligand>
        <name>L-threonine</name>
        <dbReference type="ChEBI" id="CHEBI:57926"/>
    </ligand>
</feature>
<dbReference type="InterPro" id="IPR010923">
    <property type="entry name" value="T(6)A37_SUA5"/>
</dbReference>
<keyword evidence="6 13" id="KW-0808">Transferase</keyword>
<dbReference type="GO" id="GO:0003725">
    <property type="term" value="F:double-stranded RNA binding"/>
    <property type="evidence" value="ECO:0007669"/>
    <property type="project" value="UniProtKB-UniRule"/>
</dbReference>
<dbReference type="Proteomes" id="UP000654279">
    <property type="component" value="Unassembled WGS sequence"/>
</dbReference>
<evidence type="ECO:0000256" key="1">
    <source>
        <dbReference type="ARBA" id="ARBA00004496"/>
    </source>
</evidence>
<evidence type="ECO:0000256" key="7">
    <source>
        <dbReference type="ARBA" id="ARBA00022694"/>
    </source>
</evidence>
<feature type="binding site" evidence="14">
    <location>
        <position position="102"/>
    </location>
    <ligand>
        <name>ATP</name>
        <dbReference type="ChEBI" id="CHEBI:30616"/>
    </ligand>
</feature>
<dbReference type="Gene3D" id="3.40.50.11030">
    <property type="entry name" value="Threonylcarbamoyl-AMP synthase, C-terminal domain"/>
    <property type="match status" value="1"/>
</dbReference>
<feature type="binding site" evidence="14">
    <location>
        <position position="128"/>
    </location>
    <ligand>
        <name>ATP</name>
        <dbReference type="ChEBI" id="CHEBI:30616"/>
    </ligand>
</feature>
<dbReference type="InterPro" id="IPR038385">
    <property type="entry name" value="Sua5/YwlC_C"/>
</dbReference>
<feature type="binding site" evidence="14">
    <location>
        <position position="20"/>
    </location>
    <ligand>
        <name>L-threonine</name>
        <dbReference type="ChEBI" id="CHEBI:57926"/>
    </ligand>
</feature>
<feature type="binding site" evidence="14">
    <location>
        <position position="43"/>
    </location>
    <ligand>
        <name>ATP</name>
        <dbReference type="ChEBI" id="CHEBI:30616"/>
    </ligand>
</feature>
<dbReference type="InterPro" id="IPR050156">
    <property type="entry name" value="TC-AMP_synthase_SUA5"/>
</dbReference>
<feature type="binding site" evidence="14">
    <location>
        <position position="166"/>
    </location>
    <ligand>
        <name>L-threonine</name>
        <dbReference type="ChEBI" id="CHEBI:57926"/>
    </ligand>
</feature>
<dbReference type="GO" id="GO:0061710">
    <property type="term" value="F:L-threonylcarbamoyladenylate synthase"/>
    <property type="evidence" value="ECO:0007669"/>
    <property type="project" value="UniProtKB-EC"/>
</dbReference>
<evidence type="ECO:0000259" key="15">
    <source>
        <dbReference type="PROSITE" id="PS51163"/>
    </source>
</evidence>
<dbReference type="GO" id="GO:0006450">
    <property type="term" value="P:regulation of translational fidelity"/>
    <property type="evidence" value="ECO:0007669"/>
    <property type="project" value="TreeGrafter"/>
</dbReference>
<dbReference type="EC" id="2.7.7.87" evidence="3 13"/>
<dbReference type="Pfam" id="PF01300">
    <property type="entry name" value="Sua5_yciO_yrdC"/>
    <property type="match status" value="1"/>
</dbReference>
<keyword evidence="5 13" id="KW-0963">Cytoplasm</keyword>